<accession>A0A9Q2PNT1</accession>
<evidence type="ECO:0000313" key="6">
    <source>
        <dbReference type="Proteomes" id="UP000808906"/>
    </source>
</evidence>
<dbReference type="AlphaFoldDB" id="A0A9Q2PNT1"/>
<organism evidence="2 6">
    <name type="scientific">Rhodococcus hoagii</name>
    <name type="common">Corynebacterium equii</name>
    <dbReference type="NCBI Taxonomy" id="43767"/>
    <lineage>
        <taxon>Bacteria</taxon>
        <taxon>Bacillati</taxon>
        <taxon>Actinomycetota</taxon>
        <taxon>Actinomycetes</taxon>
        <taxon>Mycobacteriales</taxon>
        <taxon>Nocardiaceae</taxon>
        <taxon>Prescottella</taxon>
    </lineage>
</organism>
<reference evidence="3" key="2">
    <citation type="journal article" date="2020" name="Environ. Microbiol.">
        <title>The novel and transferable erm(51) gene confers Macrolides, Lincosamides, and Streptogramins B (MLSB) resistance to clonal Rhodococcus equi in the environment.</title>
        <authorList>
            <person name="Huber L."/>
            <person name="Giguere S."/>
            <person name="Slovis N.M."/>
            <person name="Alvarez-Narvaez S."/>
            <person name="Hart K.A."/>
            <person name="Greiter M."/>
            <person name="Morris E.R.A."/>
            <person name="Cohen N.D."/>
        </authorList>
    </citation>
    <scope>NUCLEOTIDE SEQUENCE</scope>
    <source>
        <strain evidence="4">Lh_116_1</strain>
        <strain evidence="3">Lh_141_1</strain>
        <strain evidence="5">Lh_16_1</strain>
    </source>
</reference>
<gene>
    <name evidence="2" type="ORF">GS441_14460</name>
    <name evidence="3" type="ORF">GS505_24080</name>
    <name evidence="4" type="ORF">GS882_15095</name>
    <name evidence="5" type="ORF">GS947_10665</name>
</gene>
<dbReference type="EMBL" id="WVDC01000004">
    <property type="protein sequence ID" value="NKW42064.1"/>
    <property type="molecule type" value="Genomic_DNA"/>
</dbReference>
<proteinExistence type="predicted"/>
<dbReference type="Proteomes" id="UP000603463">
    <property type="component" value="Unassembled WGS sequence"/>
</dbReference>
<dbReference type="EMBL" id="WUXR01000006">
    <property type="protein sequence ID" value="MBM4566603.1"/>
    <property type="molecule type" value="Genomic_DNA"/>
</dbReference>
<comment type="caution">
    <text evidence="2">The sequence shown here is derived from an EMBL/GenBank/DDBJ whole genome shotgun (WGS) entry which is preliminary data.</text>
</comment>
<feature type="region of interest" description="Disordered" evidence="1">
    <location>
        <begin position="290"/>
        <end position="313"/>
    </location>
</feature>
<evidence type="ECO:0000313" key="5">
    <source>
        <dbReference type="EMBL" id="NKW42064.1"/>
    </source>
</evidence>
<dbReference type="EMBL" id="WVBC01000030">
    <property type="protein sequence ID" value="NKT79432.1"/>
    <property type="molecule type" value="Genomic_DNA"/>
</dbReference>
<dbReference type="EMBL" id="WUYZ01000049">
    <property type="protein sequence ID" value="NKS28685.1"/>
    <property type="molecule type" value="Genomic_DNA"/>
</dbReference>
<protein>
    <submittedName>
        <fullName evidence="2">Uncharacterized protein</fullName>
    </submittedName>
</protein>
<dbReference type="Proteomes" id="UP000808906">
    <property type="component" value="Unassembled WGS sequence"/>
</dbReference>
<evidence type="ECO:0000256" key="1">
    <source>
        <dbReference type="SAM" id="MobiDB-lite"/>
    </source>
</evidence>
<evidence type="ECO:0000313" key="4">
    <source>
        <dbReference type="EMBL" id="NKT79432.1"/>
    </source>
</evidence>
<evidence type="ECO:0000313" key="2">
    <source>
        <dbReference type="EMBL" id="MBM4566603.1"/>
    </source>
</evidence>
<reference evidence="2" key="1">
    <citation type="submission" date="2019-11" db="EMBL/GenBank/DDBJ databases">
        <title>Spread of Macrolides and rifampicin resistant Rhodococcus equi in clinical isolates in the USA.</title>
        <authorList>
            <person name="Alvarez-Narvaez S."/>
            <person name="Huber L."/>
            <person name="Cohen N.D."/>
            <person name="Slovis N."/>
            <person name="Greiter M."/>
            <person name="Giguere S."/>
            <person name="Hart K."/>
        </authorList>
    </citation>
    <scope>NUCLEOTIDE SEQUENCE</scope>
    <source>
        <strain evidence="2">Lh_17</strain>
    </source>
</reference>
<dbReference type="Proteomes" id="UP000608063">
    <property type="component" value="Unassembled WGS sequence"/>
</dbReference>
<sequence length="313" mass="31883">MVLVRTGAEQVTISPLLAGLCDDAALFPPGNAPMDAAVPAHLAHERSDHAALVGPFVFPAPRLGELPAIVAQQDGELELSLTVPAGTDAVPAALEQLRSMDGVKLVAMEIGVPDGQAPDALLTALGEIAAAAPGVEIFVEVPRDDRRPAILAGLVGTPYSAKFRTGGVVATAYPDEAELAAAIHTVATSGVRFKATAGLHHAVRNTDPDTGFEQHGFLNLMLATHRATDGATVEEIAATLADRDGTALAGALAGLSAEAVDALRANFRSFGTCSISDPLTELVGLGLVPRSSTEPSAPTGSVDSTSTEEGPLA</sequence>
<dbReference type="Proteomes" id="UP000605618">
    <property type="component" value="Unassembled WGS sequence"/>
</dbReference>
<evidence type="ECO:0000313" key="3">
    <source>
        <dbReference type="EMBL" id="NKS28685.1"/>
    </source>
</evidence>
<name>A0A9Q2PNT1_RHOHA</name>